<dbReference type="EMBL" id="JAQQWP010000006">
    <property type="protein sequence ID" value="KAK8114244.1"/>
    <property type="molecule type" value="Genomic_DNA"/>
</dbReference>
<organism evidence="1 2">
    <name type="scientific">Apiospora kogelbergensis</name>
    <dbReference type="NCBI Taxonomy" id="1337665"/>
    <lineage>
        <taxon>Eukaryota</taxon>
        <taxon>Fungi</taxon>
        <taxon>Dikarya</taxon>
        <taxon>Ascomycota</taxon>
        <taxon>Pezizomycotina</taxon>
        <taxon>Sordariomycetes</taxon>
        <taxon>Xylariomycetidae</taxon>
        <taxon>Amphisphaeriales</taxon>
        <taxon>Apiosporaceae</taxon>
        <taxon>Apiospora</taxon>
    </lineage>
</organism>
<dbReference type="GO" id="GO:0005739">
    <property type="term" value="C:mitochondrion"/>
    <property type="evidence" value="ECO:0007669"/>
    <property type="project" value="TreeGrafter"/>
</dbReference>
<feature type="non-terminal residue" evidence="1">
    <location>
        <position position="1"/>
    </location>
</feature>
<dbReference type="PANTHER" id="PTHR47938:SF35">
    <property type="entry name" value="PENTATRICOPEPTIDE REPEAT-CONTAINING PROTEIN 4, MITOCHONDRIAL-RELATED"/>
    <property type="match status" value="1"/>
</dbReference>
<evidence type="ECO:0000313" key="1">
    <source>
        <dbReference type="EMBL" id="KAK8114244.1"/>
    </source>
</evidence>
<dbReference type="Proteomes" id="UP001392437">
    <property type="component" value="Unassembled WGS sequence"/>
</dbReference>
<dbReference type="Gene3D" id="1.25.40.10">
    <property type="entry name" value="Tetratricopeptide repeat domain"/>
    <property type="match status" value="3"/>
</dbReference>
<dbReference type="Pfam" id="PF01535">
    <property type="entry name" value="PPR"/>
    <property type="match status" value="1"/>
</dbReference>
<dbReference type="InterPro" id="IPR002885">
    <property type="entry name" value="PPR_rpt"/>
</dbReference>
<proteinExistence type="predicted"/>
<gene>
    <name evidence="1" type="ORF">PG999_006313</name>
</gene>
<name>A0AAW0QS98_9PEZI</name>
<dbReference type="PANTHER" id="PTHR47938">
    <property type="entry name" value="RESPIRATORY COMPLEX I CHAPERONE (CIA84), PUTATIVE (AFU_ORTHOLOGUE AFUA_2G06020)-RELATED"/>
    <property type="match status" value="1"/>
</dbReference>
<evidence type="ECO:0000313" key="2">
    <source>
        <dbReference type="Proteomes" id="UP001392437"/>
    </source>
</evidence>
<protein>
    <submittedName>
        <fullName evidence="1">Pentatricopeptide repeat domain-containing protein</fullName>
    </submittedName>
</protein>
<sequence>LNTHYAVAIDPPCLATLACSPGCAPSMSPPVPPRPSASRCTLGRRPLRVSQQRRTFLNFFQKAPRTLKAPDVEPGYEVLLQYGSHEMENLRPPPREELLKGFREFFKYKRFNGRPVNSFQIQAAQKVFQYLSIPSTSEKGGDLSIADLRTARDTLLLLPPKDDPAIALGFSKALYHEIRKQITAPARKPSPAEKNLSTEALRVFDMIPLVRTLAQHGQAIQARDMILEQWPQLSRASDIDMGRTKGLWTPVLRGLAREGREEDMLAFIENMRTEAGISYTQSVHEVVTRFYAQRDDVARMMAAFTQPIEPKDPPRQITYSDALRCAIRNNENEWAMSVYQDMANSIESLSNPTHVEQAVTLLYQFAVLLMGKGPEYLERMLKLQSEKYKLDPNMKIMNAVIEAAIERGDAYLAERLAALVPKLGLEPDRQFYSQQIDYRIAADDLDGAFTAYRSLQNFKSDRDDWPALNRLIRALCMASSPKHESILEITSFLEEQHVTLEPDTVVSICMAFLKNDEQYEVIDTLSLHTIHLNLEDRQKVCQAFVDYCLDKSNSTARVWDAYALIRQFFPDVKLESRVLIMDGFYDRRRADMACHVFGHMRQHSNKIFRPTAETYIRCLEGLGRCPDAESLKMVHNMLKMDTRIRLTTRVYNALMIAYTACDDVSRALDYWKEISRSQEGPSYQSLEIVFRAYEFSPFGVEAAQSLWDKVGKMEIEIPANVYTAYAGALGAHSQLEQAKELLENMETEVHQRPEPITLAVVYNALGSDDLKGNFEAWAKEQFPHVWNSLEKTRRKRDAEGLMRFQVSRPWKA</sequence>
<keyword evidence="2" id="KW-1185">Reference proteome</keyword>
<accession>A0AAW0QS98</accession>
<dbReference type="AlphaFoldDB" id="A0AAW0QS98"/>
<dbReference type="GO" id="GO:0003729">
    <property type="term" value="F:mRNA binding"/>
    <property type="evidence" value="ECO:0007669"/>
    <property type="project" value="TreeGrafter"/>
</dbReference>
<dbReference type="GO" id="GO:0140053">
    <property type="term" value="P:mitochondrial gene expression"/>
    <property type="evidence" value="ECO:0007669"/>
    <property type="project" value="TreeGrafter"/>
</dbReference>
<dbReference type="InterPro" id="IPR011990">
    <property type="entry name" value="TPR-like_helical_dom_sf"/>
</dbReference>
<reference evidence="1 2" key="1">
    <citation type="submission" date="2023-01" db="EMBL/GenBank/DDBJ databases">
        <title>Analysis of 21 Apiospora genomes using comparative genomics revels a genus with tremendous synthesis potential of carbohydrate active enzymes and secondary metabolites.</title>
        <authorList>
            <person name="Sorensen T."/>
        </authorList>
    </citation>
    <scope>NUCLEOTIDE SEQUENCE [LARGE SCALE GENOMIC DNA]</scope>
    <source>
        <strain evidence="1 2">CBS 117206</strain>
    </source>
</reference>
<comment type="caution">
    <text evidence="1">The sequence shown here is derived from an EMBL/GenBank/DDBJ whole genome shotgun (WGS) entry which is preliminary data.</text>
</comment>